<dbReference type="OrthoDB" id="1862401at2759"/>
<gene>
    <name evidence="2" type="ORF">B0J15DRAFT_445790</name>
</gene>
<evidence type="ECO:0000313" key="3">
    <source>
        <dbReference type="Proteomes" id="UP000736672"/>
    </source>
</evidence>
<keyword evidence="1 2" id="KW-0808">Transferase</keyword>
<dbReference type="GO" id="GO:0016747">
    <property type="term" value="F:acyltransferase activity, transferring groups other than amino-acyl groups"/>
    <property type="evidence" value="ECO:0007669"/>
    <property type="project" value="TreeGrafter"/>
</dbReference>
<proteinExistence type="predicted"/>
<protein>
    <submittedName>
        <fullName evidence="2">Transferase family-domain-containing protein</fullName>
    </submittedName>
</protein>
<dbReference type="Proteomes" id="UP000736672">
    <property type="component" value="Unassembled WGS sequence"/>
</dbReference>
<name>A0A9P9HJ43_FUSSL</name>
<dbReference type="Gene3D" id="3.30.559.10">
    <property type="entry name" value="Chloramphenicol acetyltransferase-like domain"/>
    <property type="match status" value="2"/>
</dbReference>
<dbReference type="PANTHER" id="PTHR31642">
    <property type="entry name" value="TRICHOTHECENE 3-O-ACETYLTRANSFERASE"/>
    <property type="match status" value="1"/>
</dbReference>
<dbReference type="Pfam" id="PF02458">
    <property type="entry name" value="Transferase"/>
    <property type="match status" value="1"/>
</dbReference>
<evidence type="ECO:0000256" key="1">
    <source>
        <dbReference type="ARBA" id="ARBA00022679"/>
    </source>
</evidence>
<accession>A0A9P9HJ43</accession>
<reference evidence="2" key="1">
    <citation type="journal article" date="2021" name="Nat. Commun.">
        <title>Genetic determinants of endophytism in the Arabidopsis root mycobiome.</title>
        <authorList>
            <person name="Mesny F."/>
            <person name="Miyauchi S."/>
            <person name="Thiergart T."/>
            <person name="Pickel B."/>
            <person name="Atanasova L."/>
            <person name="Karlsson M."/>
            <person name="Huettel B."/>
            <person name="Barry K.W."/>
            <person name="Haridas S."/>
            <person name="Chen C."/>
            <person name="Bauer D."/>
            <person name="Andreopoulos W."/>
            <person name="Pangilinan J."/>
            <person name="LaButti K."/>
            <person name="Riley R."/>
            <person name="Lipzen A."/>
            <person name="Clum A."/>
            <person name="Drula E."/>
            <person name="Henrissat B."/>
            <person name="Kohler A."/>
            <person name="Grigoriev I.V."/>
            <person name="Martin F.M."/>
            <person name="Hacquard S."/>
        </authorList>
    </citation>
    <scope>NUCLEOTIDE SEQUENCE</scope>
    <source>
        <strain evidence="2">FSSC 5 MPI-SDFR-AT-0091</strain>
    </source>
</reference>
<comment type="caution">
    <text evidence="2">The sequence shown here is derived from an EMBL/GenBank/DDBJ whole genome shotgun (WGS) entry which is preliminary data.</text>
</comment>
<sequence length="456" mass="49811">MASTHIERLTPLDHLMPRTYVGVVFSFRTTESTTTISSRLQDGLVSLSKQMPWLTGRVFPTTRAREGGEVPSLEIRWSDDDAVPTIQDKGVVDASYASAAENVMPPSAVPADMMPVPAVVDEATFSSGVPIFGASIFQFADKQGVGLFVSIHHNVVDAAGFAQVAKLWAQNLSGAEPSGEKLGLDRFTRLSEVLSEYLSTVSSKSTAEIFAAHPEHSSAPPAFPTEFSPATSKVFTIPIGRINAIKEQLEGLVSTPPTTNTVVSALVWSAITRARAQRKSDLQSEPSRLAMAVNGRRRLGEEFSTAENPYFGNNILYSLAKTEVENLNTSSDAEFAQKLAKVCDAIAESQSPNKINSRHIAEIYTLAEKMDNYQMIFPGWDLFSSRDFTLTSWADLGLYELDFGAGLEKPEFVRAPHSEADGVGLVMPRKRSEDEVLEVIIMLRKDDMEVLESNGI</sequence>
<dbReference type="InterPro" id="IPR050317">
    <property type="entry name" value="Plant_Fungal_Acyltransferase"/>
</dbReference>
<dbReference type="InterPro" id="IPR023213">
    <property type="entry name" value="CAT-like_dom_sf"/>
</dbReference>
<dbReference type="AlphaFoldDB" id="A0A9P9HJ43"/>
<dbReference type="EMBL" id="JAGTJS010000009">
    <property type="protein sequence ID" value="KAH7258515.1"/>
    <property type="molecule type" value="Genomic_DNA"/>
</dbReference>
<organism evidence="2 3">
    <name type="scientific">Fusarium solani</name>
    <name type="common">Filamentous fungus</name>
    <dbReference type="NCBI Taxonomy" id="169388"/>
    <lineage>
        <taxon>Eukaryota</taxon>
        <taxon>Fungi</taxon>
        <taxon>Dikarya</taxon>
        <taxon>Ascomycota</taxon>
        <taxon>Pezizomycotina</taxon>
        <taxon>Sordariomycetes</taxon>
        <taxon>Hypocreomycetidae</taxon>
        <taxon>Hypocreales</taxon>
        <taxon>Nectriaceae</taxon>
        <taxon>Fusarium</taxon>
        <taxon>Fusarium solani species complex</taxon>
    </lineage>
</organism>
<evidence type="ECO:0000313" key="2">
    <source>
        <dbReference type="EMBL" id="KAH7258515.1"/>
    </source>
</evidence>
<dbReference type="PANTHER" id="PTHR31642:SF310">
    <property type="entry name" value="FATTY ALCOHOL:CAFFEOYL-COA ACYLTRANSFERASE"/>
    <property type="match status" value="1"/>
</dbReference>
<keyword evidence="3" id="KW-1185">Reference proteome</keyword>